<gene>
    <name evidence="1" type="ORF">GM540_09960</name>
</gene>
<reference evidence="1 2" key="1">
    <citation type="submission" date="2019-11" db="EMBL/GenBank/DDBJ databases">
        <title>Growth characteristics of pneumococcus vary with the chemical composition of the capsule and with environmental conditions.</title>
        <authorList>
            <person name="Tothpal A."/>
            <person name="Desobry K."/>
            <person name="Joshi S."/>
            <person name="Wyllie A.L."/>
            <person name="Weinberger D.M."/>
        </authorList>
    </citation>
    <scope>NUCLEOTIDE SEQUENCE [LARGE SCALE GENOMIC DNA]</scope>
    <source>
        <strain evidence="2">pnumococcus19F</strain>
    </source>
</reference>
<organism evidence="1 2">
    <name type="scientific">Streptococcus pneumoniae</name>
    <dbReference type="NCBI Taxonomy" id="1313"/>
    <lineage>
        <taxon>Bacteria</taxon>
        <taxon>Bacillati</taxon>
        <taxon>Bacillota</taxon>
        <taxon>Bacilli</taxon>
        <taxon>Lactobacillales</taxon>
        <taxon>Streptococcaceae</taxon>
        <taxon>Streptococcus</taxon>
    </lineage>
</organism>
<proteinExistence type="predicted"/>
<feature type="non-terminal residue" evidence="1">
    <location>
        <position position="1"/>
    </location>
</feature>
<comment type="caution">
    <text evidence="1">The sequence shown here is derived from an EMBL/GenBank/DDBJ whole genome shotgun (WGS) entry which is preliminary data.</text>
</comment>
<dbReference type="AlphaFoldDB" id="A0A6G2DCK1"/>
<dbReference type="Proteomes" id="UP000483094">
    <property type="component" value="Unassembled WGS sequence"/>
</dbReference>
<evidence type="ECO:0000313" key="2">
    <source>
        <dbReference type="Proteomes" id="UP000483094"/>
    </source>
</evidence>
<evidence type="ECO:0000313" key="1">
    <source>
        <dbReference type="EMBL" id="MTV74296.1"/>
    </source>
</evidence>
<accession>A0A6G2DCK1</accession>
<sequence>ISQPRGTIRECLYARVEIDDSYFKVDFLTRDHEVYPGLSKEFSR</sequence>
<dbReference type="EMBL" id="WNHQ01000995">
    <property type="protein sequence ID" value="MTV74296.1"/>
    <property type="molecule type" value="Genomic_DNA"/>
</dbReference>
<name>A0A6G2DCK1_STREE</name>
<protein>
    <submittedName>
        <fullName evidence="1">YfcE family phosphodiesterase</fullName>
    </submittedName>
</protein>